<evidence type="ECO:0000313" key="1">
    <source>
        <dbReference type="EMBL" id="KAG0444574.1"/>
    </source>
</evidence>
<accession>A0AC60QYA6</accession>
<reference evidence="1 2" key="1">
    <citation type="journal article" date="2020" name="Cell">
        <title>Large-Scale Comparative Analyses of Tick Genomes Elucidate Their Genetic Diversity and Vector Capacities.</title>
        <authorList>
            <consortium name="Tick Genome and Microbiome Consortium (TIGMIC)"/>
            <person name="Jia N."/>
            <person name="Wang J."/>
            <person name="Shi W."/>
            <person name="Du L."/>
            <person name="Sun Y."/>
            <person name="Zhan W."/>
            <person name="Jiang J.F."/>
            <person name="Wang Q."/>
            <person name="Zhang B."/>
            <person name="Ji P."/>
            <person name="Bell-Sakyi L."/>
            <person name="Cui X.M."/>
            <person name="Yuan T.T."/>
            <person name="Jiang B.G."/>
            <person name="Yang W.F."/>
            <person name="Lam T.T."/>
            <person name="Chang Q.C."/>
            <person name="Ding S.J."/>
            <person name="Wang X.J."/>
            <person name="Zhu J.G."/>
            <person name="Ruan X.D."/>
            <person name="Zhao L."/>
            <person name="Wei J.T."/>
            <person name="Ye R.Z."/>
            <person name="Que T.C."/>
            <person name="Du C.H."/>
            <person name="Zhou Y.H."/>
            <person name="Cheng J.X."/>
            <person name="Dai P.F."/>
            <person name="Guo W.B."/>
            <person name="Han X.H."/>
            <person name="Huang E.J."/>
            <person name="Li L.F."/>
            <person name="Wei W."/>
            <person name="Gao Y.C."/>
            <person name="Liu J.Z."/>
            <person name="Shao H.Z."/>
            <person name="Wang X."/>
            <person name="Wang C.C."/>
            <person name="Yang T.C."/>
            <person name="Huo Q.B."/>
            <person name="Li W."/>
            <person name="Chen H.Y."/>
            <person name="Chen S.E."/>
            <person name="Zhou L.G."/>
            <person name="Ni X.B."/>
            <person name="Tian J.H."/>
            <person name="Sheng Y."/>
            <person name="Liu T."/>
            <person name="Pan Y.S."/>
            <person name="Xia L.Y."/>
            <person name="Li J."/>
            <person name="Zhao F."/>
            <person name="Cao W.C."/>
        </authorList>
    </citation>
    <scope>NUCLEOTIDE SEQUENCE [LARGE SCALE GENOMIC DNA]</scope>
    <source>
        <strain evidence="1">Iper-2018</strain>
    </source>
</reference>
<protein>
    <submittedName>
        <fullName evidence="1">Uncharacterized protein</fullName>
    </submittedName>
</protein>
<gene>
    <name evidence="1" type="ORF">HPB47_013644</name>
</gene>
<proteinExistence type="predicted"/>
<comment type="caution">
    <text evidence="1">The sequence shown here is derived from an EMBL/GenBank/DDBJ whole genome shotgun (WGS) entry which is preliminary data.</text>
</comment>
<sequence>MALKARIQNGVVFSPYPSLPVPEMSLYQVVKQCLEHHGNRTAVLVVLRQRRCGHEIVHFNDAPKVLSAHVTSSP</sequence>
<dbReference type="Proteomes" id="UP000805193">
    <property type="component" value="Unassembled WGS sequence"/>
</dbReference>
<name>A0AC60QYA6_IXOPE</name>
<dbReference type="EMBL" id="JABSTQ010001838">
    <property type="protein sequence ID" value="KAG0444574.1"/>
    <property type="molecule type" value="Genomic_DNA"/>
</dbReference>
<keyword evidence="2" id="KW-1185">Reference proteome</keyword>
<evidence type="ECO:0000313" key="2">
    <source>
        <dbReference type="Proteomes" id="UP000805193"/>
    </source>
</evidence>
<organism evidence="1 2">
    <name type="scientific">Ixodes persulcatus</name>
    <name type="common">Taiga tick</name>
    <dbReference type="NCBI Taxonomy" id="34615"/>
    <lineage>
        <taxon>Eukaryota</taxon>
        <taxon>Metazoa</taxon>
        <taxon>Ecdysozoa</taxon>
        <taxon>Arthropoda</taxon>
        <taxon>Chelicerata</taxon>
        <taxon>Arachnida</taxon>
        <taxon>Acari</taxon>
        <taxon>Parasitiformes</taxon>
        <taxon>Ixodida</taxon>
        <taxon>Ixodoidea</taxon>
        <taxon>Ixodidae</taxon>
        <taxon>Ixodinae</taxon>
        <taxon>Ixodes</taxon>
    </lineage>
</organism>